<proteinExistence type="predicted"/>
<protein>
    <submittedName>
        <fullName evidence="2">Uncharacterized protein</fullName>
    </submittedName>
</protein>
<dbReference type="AlphaFoldDB" id="A0A917J767"/>
<organism evidence="2 3">
    <name type="scientific">Mucilaginibacter galii</name>
    <dbReference type="NCBI Taxonomy" id="2005073"/>
    <lineage>
        <taxon>Bacteria</taxon>
        <taxon>Pseudomonadati</taxon>
        <taxon>Bacteroidota</taxon>
        <taxon>Sphingobacteriia</taxon>
        <taxon>Sphingobacteriales</taxon>
        <taxon>Sphingobacteriaceae</taxon>
        <taxon>Mucilaginibacter</taxon>
    </lineage>
</organism>
<gene>
    <name evidence="2" type="ORF">GCM10011425_05440</name>
</gene>
<evidence type="ECO:0000256" key="1">
    <source>
        <dbReference type="SAM" id="Phobius"/>
    </source>
</evidence>
<reference evidence="2" key="2">
    <citation type="submission" date="2020-09" db="EMBL/GenBank/DDBJ databases">
        <authorList>
            <person name="Sun Q."/>
            <person name="Sedlacek I."/>
        </authorList>
    </citation>
    <scope>NUCLEOTIDE SEQUENCE</scope>
    <source>
        <strain evidence="2">CCM 8711</strain>
    </source>
</reference>
<reference evidence="2" key="1">
    <citation type="journal article" date="2014" name="Int. J. Syst. Evol. Microbiol.">
        <title>Complete genome sequence of Corynebacterium casei LMG S-19264T (=DSM 44701T), isolated from a smear-ripened cheese.</title>
        <authorList>
            <consortium name="US DOE Joint Genome Institute (JGI-PGF)"/>
            <person name="Walter F."/>
            <person name="Albersmeier A."/>
            <person name="Kalinowski J."/>
            <person name="Ruckert C."/>
        </authorList>
    </citation>
    <scope>NUCLEOTIDE SEQUENCE</scope>
    <source>
        <strain evidence="2">CCM 8711</strain>
    </source>
</reference>
<keyword evidence="1" id="KW-1133">Transmembrane helix</keyword>
<comment type="caution">
    <text evidence="2">The sequence shown here is derived from an EMBL/GenBank/DDBJ whole genome shotgun (WGS) entry which is preliminary data.</text>
</comment>
<keyword evidence="3" id="KW-1185">Reference proteome</keyword>
<keyword evidence="1" id="KW-0812">Transmembrane</keyword>
<dbReference type="EMBL" id="BMDO01000001">
    <property type="protein sequence ID" value="GGI49332.1"/>
    <property type="molecule type" value="Genomic_DNA"/>
</dbReference>
<evidence type="ECO:0000313" key="2">
    <source>
        <dbReference type="EMBL" id="GGI49332.1"/>
    </source>
</evidence>
<accession>A0A917J767</accession>
<dbReference type="Proteomes" id="UP000662074">
    <property type="component" value="Unassembled WGS sequence"/>
</dbReference>
<sequence length="255" mass="27269">MQDNEFDDLFRSKLGGLEVQPSAHVWDNIAAGLGTPKKKSILPMLSMAATTLILLAAGTWFLLDKPVKQVQNQVVRTKTTVSNKPVAEPATAQVEGPEMVEATSQLITAGKSATNHIAKVKVQPAVVHKVSEPLNAAPVVTPTSTDVQPQQVLAAVPVQAVAHPVLPEIQLASSTLNNDIPVLKSINATAPVTVTASQIEKKKKHGIHSLGDLINVVVSKVDKREDKLIEFTESDDDESNVTGINLGIIKIKKEK</sequence>
<evidence type="ECO:0000313" key="3">
    <source>
        <dbReference type="Proteomes" id="UP000662074"/>
    </source>
</evidence>
<keyword evidence="1" id="KW-0472">Membrane</keyword>
<feature type="transmembrane region" description="Helical" evidence="1">
    <location>
        <begin position="41"/>
        <end position="63"/>
    </location>
</feature>
<name>A0A917J767_9SPHI</name>